<accession>A0A484BJ09</accession>
<dbReference type="PANTHER" id="PTHR11690:SF288">
    <property type="entry name" value="AMILORIDE-SENSITIVE NA+ CHANNEL-RELATED"/>
    <property type="match status" value="1"/>
</dbReference>
<dbReference type="GO" id="GO:0015280">
    <property type="term" value="F:ligand-gated sodium channel activity"/>
    <property type="evidence" value="ECO:0007669"/>
    <property type="project" value="TreeGrafter"/>
</dbReference>
<comment type="subcellular location">
    <subcellularLocation>
        <location evidence="1">Membrane</location>
        <topology evidence="1">Multi-pass membrane protein</topology>
    </subcellularLocation>
</comment>
<evidence type="ECO:0000256" key="2">
    <source>
        <dbReference type="ARBA" id="ARBA00007193"/>
    </source>
</evidence>
<evidence type="ECO:0000256" key="1">
    <source>
        <dbReference type="ARBA" id="ARBA00004141"/>
    </source>
</evidence>
<dbReference type="Proteomes" id="UP000295192">
    <property type="component" value="Unassembled WGS sequence"/>
</dbReference>
<dbReference type="SUPFAM" id="SSF47565">
    <property type="entry name" value="Insect pheromone/odorant-binding proteins"/>
    <property type="match status" value="1"/>
</dbReference>
<comment type="similarity">
    <text evidence="2 12">Belongs to the amiloride-sensitive sodium channel (TC 1.A.6) family.</text>
</comment>
<dbReference type="CDD" id="cd23992">
    <property type="entry name" value="PBP_GOBP"/>
    <property type="match status" value="1"/>
</dbReference>
<evidence type="ECO:0000313" key="15">
    <source>
        <dbReference type="Proteomes" id="UP000295192"/>
    </source>
</evidence>
<dbReference type="Gene3D" id="1.10.238.20">
    <property type="entry name" value="Pheromone/general odorant binding protein domain"/>
    <property type="match status" value="1"/>
</dbReference>
<evidence type="ECO:0000256" key="9">
    <source>
        <dbReference type="ARBA" id="ARBA00023136"/>
    </source>
</evidence>
<keyword evidence="15" id="KW-1185">Reference proteome</keyword>
<keyword evidence="8 12" id="KW-0406">Ion transport</keyword>
<evidence type="ECO:0000256" key="12">
    <source>
        <dbReference type="RuleBase" id="RU000679"/>
    </source>
</evidence>
<dbReference type="GO" id="GO:0005886">
    <property type="term" value="C:plasma membrane"/>
    <property type="evidence" value="ECO:0007669"/>
    <property type="project" value="TreeGrafter"/>
</dbReference>
<keyword evidence="7" id="KW-0915">Sodium</keyword>
<dbReference type="OrthoDB" id="5978988at2759"/>
<organism evidence="14 15">
    <name type="scientific">Drosophila navojoa</name>
    <name type="common">Fruit fly</name>
    <dbReference type="NCBI Taxonomy" id="7232"/>
    <lineage>
        <taxon>Eukaryota</taxon>
        <taxon>Metazoa</taxon>
        <taxon>Ecdysozoa</taxon>
        <taxon>Arthropoda</taxon>
        <taxon>Hexapoda</taxon>
        <taxon>Insecta</taxon>
        <taxon>Pterygota</taxon>
        <taxon>Neoptera</taxon>
        <taxon>Endopterygota</taxon>
        <taxon>Diptera</taxon>
        <taxon>Brachycera</taxon>
        <taxon>Muscomorpha</taxon>
        <taxon>Ephydroidea</taxon>
        <taxon>Drosophilidae</taxon>
        <taxon>Drosophila</taxon>
    </lineage>
</organism>
<dbReference type="Pfam" id="PF00858">
    <property type="entry name" value="ASC"/>
    <property type="match status" value="1"/>
</dbReference>
<dbReference type="Gene3D" id="2.60.470.10">
    <property type="entry name" value="Acid-sensing ion channels like domains"/>
    <property type="match status" value="1"/>
</dbReference>
<evidence type="ECO:0000256" key="8">
    <source>
        <dbReference type="ARBA" id="ARBA00023065"/>
    </source>
</evidence>
<name>A0A484BJ09_DRONA</name>
<dbReference type="Pfam" id="PF01395">
    <property type="entry name" value="PBP_GOBP"/>
    <property type="match status" value="1"/>
</dbReference>
<keyword evidence="10 12" id="KW-0739">Sodium transport</keyword>
<evidence type="ECO:0000256" key="10">
    <source>
        <dbReference type="ARBA" id="ARBA00023201"/>
    </source>
</evidence>
<evidence type="ECO:0000313" key="14">
    <source>
        <dbReference type="EMBL" id="TDG48728.1"/>
    </source>
</evidence>
<keyword evidence="4 12" id="KW-0894">Sodium channel</keyword>
<keyword evidence="6 13" id="KW-1133">Transmembrane helix</keyword>
<dbReference type="GO" id="GO:0005549">
    <property type="term" value="F:odorant binding"/>
    <property type="evidence" value="ECO:0007669"/>
    <property type="project" value="InterPro"/>
</dbReference>
<dbReference type="InterPro" id="IPR006170">
    <property type="entry name" value="PBP/GOBP"/>
</dbReference>
<keyword evidence="3 12" id="KW-0813">Transport</keyword>
<dbReference type="OMA" id="FPQCDHT"/>
<dbReference type="InterPro" id="IPR036728">
    <property type="entry name" value="PBP_GOBP_sf"/>
</dbReference>
<evidence type="ECO:0000256" key="11">
    <source>
        <dbReference type="ARBA" id="ARBA00023303"/>
    </source>
</evidence>
<keyword evidence="5 12" id="KW-0812">Transmembrane</keyword>
<evidence type="ECO:0000256" key="4">
    <source>
        <dbReference type="ARBA" id="ARBA00022461"/>
    </source>
</evidence>
<evidence type="ECO:0000256" key="13">
    <source>
        <dbReference type="SAM" id="Phobius"/>
    </source>
</evidence>
<reference evidence="14 15" key="1">
    <citation type="journal article" date="2019" name="J. Hered.">
        <title>An Improved Genome Assembly for Drosophila navojoa, the Basal Species in the mojavensis Cluster.</title>
        <authorList>
            <person name="Vanderlinde T."/>
            <person name="Dupim E.G."/>
            <person name="Nazario-Yepiz N.O."/>
            <person name="Carvalho A.B."/>
        </authorList>
    </citation>
    <scope>NUCLEOTIDE SEQUENCE [LARGE SCALE GENOMIC DNA]</scope>
    <source>
        <strain evidence="14">Navoj_Jal97</strain>
        <tissue evidence="14">Whole organism</tissue>
    </source>
</reference>
<dbReference type="InterPro" id="IPR001873">
    <property type="entry name" value="ENaC"/>
</dbReference>
<keyword evidence="9 13" id="KW-0472">Membrane</keyword>
<gene>
    <name evidence="14" type="ORF">AWZ03_004840</name>
</gene>
<comment type="caution">
    <text evidence="14">The sequence shown here is derived from an EMBL/GenBank/DDBJ whole genome shotgun (WGS) entry which is preliminary data.</text>
</comment>
<evidence type="ECO:0000256" key="7">
    <source>
        <dbReference type="ARBA" id="ARBA00023053"/>
    </source>
</evidence>
<proteinExistence type="inferred from homology"/>
<protein>
    <submittedName>
        <fullName evidence="14">Uncharacterized protein</fullName>
    </submittedName>
</protein>
<keyword evidence="11 12" id="KW-0407">Ion channel</keyword>
<dbReference type="PANTHER" id="PTHR11690">
    <property type="entry name" value="AMILORIDE-SENSITIVE SODIUM CHANNEL-RELATED"/>
    <property type="match status" value="1"/>
</dbReference>
<feature type="transmembrane region" description="Helical" evidence="13">
    <location>
        <begin position="39"/>
        <end position="57"/>
    </location>
</feature>
<evidence type="ECO:0000256" key="6">
    <source>
        <dbReference type="ARBA" id="ARBA00022989"/>
    </source>
</evidence>
<evidence type="ECO:0000256" key="3">
    <source>
        <dbReference type="ARBA" id="ARBA00022448"/>
    </source>
</evidence>
<dbReference type="AlphaFoldDB" id="A0A484BJ09"/>
<evidence type="ECO:0000256" key="5">
    <source>
        <dbReference type="ARBA" id="ARBA00022692"/>
    </source>
</evidence>
<dbReference type="EMBL" id="LSRL02000030">
    <property type="protein sequence ID" value="TDG48728.1"/>
    <property type="molecule type" value="Genomic_DNA"/>
</dbReference>
<sequence>MGPVIKLFDCNDHADDNDDDKLPVGPKDKCFCIRRVTRIILMCVAFVLTIYVCVLSSERYFQYWVQTTIDRTDVHVSEIAFPAITICPTHMTPSTHTNAREQRLMLLYNLMQSIHWRTPMGHSTQLNISEFEEFNNHSLLYLDSIFDFGYTCKDLFLECTWRRQEVDCCSLLFRRLKVGSCYVFNSLLVEDADPTWPWSVADSGLKSALSIKVNRFINGIRLAALGVIVQEPGQYVGSSVTYSTDDRIVVGLQPRHFTAEPAVRARPVNKRYCYFIDELKQSYSECIVRCHMTYISRKCNCTHKLFPINVDQTHEEPLRQCTTADLLCMQKNGVSLFYMSNIIEESKNSVFNTTRCKCYPICDHTQYHAATFTDRLSSSDSRGNQFEIDVYFQEETLFSYRSTLHITMLDLMGPYVSQSKFDRRAEHTQGIKMKYLVAICMLIGLVSAEYVIKNKEDMLSYREACVKELKIPNELVEQYQKWVYPNDAQTQCYLKCVFTKFGLFDNQSGYNVENIHTQLSRGHANHDDVLHGQIEACLDKNEQGSNACEWAYRGADCLLKNHLKLVQQSLAPKS</sequence>
<dbReference type="SMART" id="SM00708">
    <property type="entry name" value="PhBP"/>
    <property type="match status" value="1"/>
</dbReference>